<dbReference type="Proteomes" id="UP001358586">
    <property type="component" value="Chromosome 5"/>
</dbReference>
<gene>
    <name evidence="1" type="ORF">PVK06_016425</name>
</gene>
<dbReference type="InterPro" id="IPR027408">
    <property type="entry name" value="PNPase/RNase_PH_dom_sf"/>
</dbReference>
<dbReference type="Gene3D" id="3.30.230.70">
    <property type="entry name" value="GHMP Kinase, N-terminal domain"/>
    <property type="match status" value="1"/>
</dbReference>
<keyword evidence="2" id="KW-1185">Reference proteome</keyword>
<evidence type="ECO:0000313" key="2">
    <source>
        <dbReference type="Proteomes" id="UP001358586"/>
    </source>
</evidence>
<protein>
    <submittedName>
        <fullName evidence="1">Uncharacterized protein</fullName>
    </submittedName>
</protein>
<sequence>MFYLVSGIHVSPTGQDVTALVPIGLSTSGDSRGNPPHEQLWVLYSWDIYCVDADGALFDTALLSVVFAFSHYVIAPVPIGLKYMFCLTTSVANETSLKDCIEYCLVSEALMETLEETYLTSSFGFCIVGCATTMCSRLSSQGTVPELAGCVNTCVERCTMKN</sequence>
<dbReference type="EMBL" id="JARKNE010000005">
    <property type="protein sequence ID" value="KAK5832623.1"/>
    <property type="molecule type" value="Genomic_DNA"/>
</dbReference>
<accession>A0ABR0Q0U7</accession>
<evidence type="ECO:0000313" key="1">
    <source>
        <dbReference type="EMBL" id="KAK5832623.1"/>
    </source>
</evidence>
<reference evidence="1 2" key="1">
    <citation type="submission" date="2023-03" db="EMBL/GenBank/DDBJ databases">
        <title>WGS of Gossypium arboreum.</title>
        <authorList>
            <person name="Yu D."/>
        </authorList>
    </citation>
    <scope>NUCLEOTIDE SEQUENCE [LARGE SCALE GENOMIC DNA]</scope>
    <source>
        <tissue evidence="1">Leaf</tissue>
    </source>
</reference>
<organism evidence="1 2">
    <name type="scientific">Gossypium arboreum</name>
    <name type="common">Tree cotton</name>
    <name type="synonym">Gossypium nanking</name>
    <dbReference type="NCBI Taxonomy" id="29729"/>
    <lineage>
        <taxon>Eukaryota</taxon>
        <taxon>Viridiplantae</taxon>
        <taxon>Streptophyta</taxon>
        <taxon>Embryophyta</taxon>
        <taxon>Tracheophyta</taxon>
        <taxon>Spermatophyta</taxon>
        <taxon>Magnoliopsida</taxon>
        <taxon>eudicotyledons</taxon>
        <taxon>Gunneridae</taxon>
        <taxon>Pentapetalae</taxon>
        <taxon>rosids</taxon>
        <taxon>malvids</taxon>
        <taxon>Malvales</taxon>
        <taxon>Malvaceae</taxon>
        <taxon>Malvoideae</taxon>
        <taxon>Gossypium</taxon>
    </lineage>
</organism>
<comment type="caution">
    <text evidence="1">The sequence shown here is derived from an EMBL/GenBank/DDBJ whole genome shotgun (WGS) entry which is preliminary data.</text>
</comment>
<name>A0ABR0Q0U7_GOSAR</name>
<proteinExistence type="predicted"/>